<sequence>MKLTYLGTLLVGTLGMTSCPAPKLPDFCDKPAHIFVDPVCYNPSQGLTIRTSSIESSDTTIRLSWMVYILADSAQQAPYTHPQVNGIPAGYALTLPDSLLKANQKVYVEVRASCAGVPEEKTTAINGNVFVRRFNKTSACYQWTERND</sequence>
<dbReference type="EMBL" id="CP025096">
    <property type="protein sequence ID" value="AUD04145.1"/>
    <property type="molecule type" value="Genomic_DNA"/>
</dbReference>
<accession>A0A2K8Z2R7</accession>
<keyword evidence="2" id="KW-1185">Reference proteome</keyword>
<dbReference type="PROSITE" id="PS51257">
    <property type="entry name" value="PROKAR_LIPOPROTEIN"/>
    <property type="match status" value="1"/>
</dbReference>
<gene>
    <name evidence="1" type="ORF">CWM47_21295</name>
</gene>
<evidence type="ECO:0000313" key="2">
    <source>
        <dbReference type="Proteomes" id="UP000232883"/>
    </source>
</evidence>
<evidence type="ECO:0000313" key="1">
    <source>
        <dbReference type="EMBL" id="AUD04145.1"/>
    </source>
</evidence>
<dbReference type="Proteomes" id="UP000232883">
    <property type="component" value="Chromosome"/>
</dbReference>
<protein>
    <recommendedName>
        <fullName evidence="3">Lipoprotein</fullName>
    </recommendedName>
</protein>
<name>A0A2K8Z2R7_9BACT</name>
<reference evidence="1 2" key="1">
    <citation type="submission" date="2017-11" db="EMBL/GenBank/DDBJ databases">
        <title>Taxonomic description and genome sequences of Spirosoma HA7 sp. nov., isolated from pollen microhabitat of Corylus avellana.</title>
        <authorList>
            <person name="Ambika Manirajan B."/>
            <person name="Suarez C."/>
            <person name="Ratering S."/>
            <person name="Geissler-Plaum R."/>
            <person name="Cardinale M."/>
            <person name="Sylvia S."/>
        </authorList>
    </citation>
    <scope>NUCLEOTIDE SEQUENCE [LARGE SCALE GENOMIC DNA]</scope>
    <source>
        <strain evidence="1 2">HA7</strain>
    </source>
</reference>
<dbReference type="AlphaFoldDB" id="A0A2K8Z2R7"/>
<evidence type="ECO:0008006" key="3">
    <source>
        <dbReference type="Google" id="ProtNLM"/>
    </source>
</evidence>
<organism evidence="1 2">
    <name type="scientific">Spirosoma pollinicola</name>
    <dbReference type="NCBI Taxonomy" id="2057025"/>
    <lineage>
        <taxon>Bacteria</taxon>
        <taxon>Pseudomonadati</taxon>
        <taxon>Bacteroidota</taxon>
        <taxon>Cytophagia</taxon>
        <taxon>Cytophagales</taxon>
        <taxon>Cytophagaceae</taxon>
        <taxon>Spirosoma</taxon>
    </lineage>
</organism>
<dbReference type="KEGG" id="spir:CWM47_21295"/>
<proteinExistence type="predicted"/>